<dbReference type="Proteomes" id="UP000175707">
    <property type="component" value="Unassembled WGS sequence"/>
</dbReference>
<reference evidence="3 4" key="1">
    <citation type="submission" date="2016-06" db="EMBL/GenBank/DDBJ databases">
        <title>Gene turnover analysis identifies the evolutionary adaptation of the extremophile Acidithiobacillus caldus.</title>
        <authorList>
            <person name="Zhang X."/>
        </authorList>
    </citation>
    <scope>NUCLEOTIDE SEQUENCE [LARGE SCALE GENOMIC DNA]</scope>
    <source>
        <strain evidence="3 4">S1</strain>
    </source>
</reference>
<keyword evidence="2" id="KW-0472">Membrane</keyword>
<organism evidence="3 4">
    <name type="scientific">Acidithiobacillus caldus</name>
    <dbReference type="NCBI Taxonomy" id="33059"/>
    <lineage>
        <taxon>Bacteria</taxon>
        <taxon>Pseudomonadati</taxon>
        <taxon>Pseudomonadota</taxon>
        <taxon>Acidithiobacillia</taxon>
        <taxon>Acidithiobacillales</taxon>
        <taxon>Acidithiobacillaceae</taxon>
        <taxon>Acidithiobacillus</taxon>
    </lineage>
</organism>
<name>A0A1E7YX34_9PROT</name>
<keyword evidence="2" id="KW-1133">Transmembrane helix</keyword>
<feature type="transmembrane region" description="Helical" evidence="2">
    <location>
        <begin position="45"/>
        <end position="70"/>
    </location>
</feature>
<dbReference type="EMBL" id="LZYH01000443">
    <property type="protein sequence ID" value="OFC61070.1"/>
    <property type="molecule type" value="Genomic_DNA"/>
</dbReference>
<sequence length="231" mass="25864">MRHPVIDVEAHRKKTGKESQGEPCAERYLFLDRVDFSAFVVAVDFLWKLATGLLGLFLSVIVTGVLFTLLPAILSGRIKAEGAFEVDVLTGKATDVSIEEHRILSDKDKIDTKMAMGLKSRNMLRNRSTRGTRTEKTLSLVDDDKRARRTVHPSGRFVEGNDTGKTIEVKARKARNKDLNRNRNTIDNTRRRSSPVRGTDHVIMKGKKRFTSAGKTSANCDHDEALTGKTR</sequence>
<gene>
    <name evidence="3" type="ORF">BAE30_06095</name>
</gene>
<evidence type="ECO:0000256" key="2">
    <source>
        <dbReference type="SAM" id="Phobius"/>
    </source>
</evidence>
<feature type="compositionally biased region" description="Basic and acidic residues" evidence="1">
    <location>
        <begin position="220"/>
        <end position="231"/>
    </location>
</feature>
<comment type="caution">
    <text evidence="3">The sequence shown here is derived from an EMBL/GenBank/DDBJ whole genome shotgun (WGS) entry which is preliminary data.</text>
</comment>
<accession>A0A1E7YX34</accession>
<evidence type="ECO:0000313" key="4">
    <source>
        <dbReference type="Proteomes" id="UP000175707"/>
    </source>
</evidence>
<protein>
    <submittedName>
        <fullName evidence="3">Uncharacterized protein</fullName>
    </submittedName>
</protein>
<dbReference type="AlphaFoldDB" id="A0A1E7YX34"/>
<evidence type="ECO:0000313" key="3">
    <source>
        <dbReference type="EMBL" id="OFC61070.1"/>
    </source>
</evidence>
<keyword evidence="2" id="KW-0812">Transmembrane</keyword>
<evidence type="ECO:0000256" key="1">
    <source>
        <dbReference type="SAM" id="MobiDB-lite"/>
    </source>
</evidence>
<feature type="region of interest" description="Disordered" evidence="1">
    <location>
        <begin position="175"/>
        <end position="231"/>
    </location>
</feature>
<proteinExistence type="predicted"/>